<evidence type="ECO:0000256" key="16">
    <source>
        <dbReference type="ARBA" id="ARBA00023211"/>
    </source>
</evidence>
<dbReference type="SMART" id="SM00458">
    <property type="entry name" value="RICIN"/>
    <property type="match status" value="1"/>
</dbReference>
<evidence type="ECO:0000256" key="4">
    <source>
        <dbReference type="ARBA" id="ARBA00005680"/>
    </source>
</evidence>
<dbReference type="GO" id="GO:0000139">
    <property type="term" value="C:Golgi membrane"/>
    <property type="evidence" value="ECO:0007669"/>
    <property type="project" value="UniProtKB-SubCell"/>
</dbReference>
<evidence type="ECO:0000256" key="13">
    <source>
        <dbReference type="ARBA" id="ARBA00023136"/>
    </source>
</evidence>
<dbReference type="EC" id="2.4.1.-" evidence="17"/>
<keyword evidence="6 17" id="KW-0808">Transferase</keyword>
<dbReference type="GO" id="GO:0030246">
    <property type="term" value="F:carbohydrate binding"/>
    <property type="evidence" value="ECO:0007669"/>
    <property type="project" value="UniProtKB-KW"/>
</dbReference>
<dbReference type="PANTHER" id="PTHR11675">
    <property type="entry name" value="N-ACETYLGALACTOSAMINYLTRANSFERASE"/>
    <property type="match status" value="1"/>
</dbReference>
<dbReference type="SUPFAM" id="SSF53448">
    <property type="entry name" value="Nucleotide-diphospho-sugar transferases"/>
    <property type="match status" value="1"/>
</dbReference>
<dbReference type="CDD" id="cd23437">
    <property type="entry name" value="beta-trefoil_Ricin_GALNT7"/>
    <property type="match status" value="1"/>
</dbReference>
<dbReference type="InterPro" id="IPR000772">
    <property type="entry name" value="Ricin_B_lectin"/>
</dbReference>
<keyword evidence="10" id="KW-0735">Signal-anchor</keyword>
<keyword evidence="11 17" id="KW-1133">Transmembrane helix</keyword>
<evidence type="ECO:0000256" key="2">
    <source>
        <dbReference type="ARBA" id="ARBA00004323"/>
    </source>
</evidence>
<evidence type="ECO:0000256" key="7">
    <source>
        <dbReference type="ARBA" id="ARBA00022692"/>
    </source>
</evidence>
<evidence type="ECO:0000256" key="9">
    <source>
        <dbReference type="ARBA" id="ARBA00022734"/>
    </source>
</evidence>
<dbReference type="PANTHER" id="PTHR11675:SF68">
    <property type="entry name" value="N-ACETYLGALACTOSAMINYLTRANSFERASE 7"/>
    <property type="match status" value="1"/>
</dbReference>
<organism evidence="20 21">
    <name type="scientific">Psylliodes chrysocephalus</name>
    <dbReference type="NCBI Taxonomy" id="3402493"/>
    <lineage>
        <taxon>Eukaryota</taxon>
        <taxon>Metazoa</taxon>
        <taxon>Ecdysozoa</taxon>
        <taxon>Arthropoda</taxon>
        <taxon>Hexapoda</taxon>
        <taxon>Insecta</taxon>
        <taxon>Pterygota</taxon>
        <taxon>Neoptera</taxon>
        <taxon>Endopterygota</taxon>
        <taxon>Coleoptera</taxon>
        <taxon>Polyphaga</taxon>
        <taxon>Cucujiformia</taxon>
        <taxon>Chrysomeloidea</taxon>
        <taxon>Chrysomelidae</taxon>
        <taxon>Galerucinae</taxon>
        <taxon>Alticini</taxon>
        <taxon>Psylliodes</taxon>
    </lineage>
</organism>
<dbReference type="Proteomes" id="UP001153636">
    <property type="component" value="Chromosome 4"/>
</dbReference>
<comment type="pathway">
    <text evidence="3 17">Protein modification; protein glycosylation.</text>
</comment>
<feature type="domain" description="Ricin B lectin" evidence="19">
    <location>
        <begin position="455"/>
        <end position="572"/>
    </location>
</feature>
<keyword evidence="7 17" id="KW-0812">Transmembrane</keyword>
<dbReference type="FunFam" id="2.80.10.50:FF:000019">
    <property type="entry name" value="Polypeptide N-acetylgalactosaminyltransferase"/>
    <property type="match status" value="1"/>
</dbReference>
<protein>
    <recommendedName>
        <fullName evidence="17">Polypeptide N-acetylgalactosaminyltransferase</fullName>
        <ecNumber evidence="17">2.4.1.-</ecNumber>
    </recommendedName>
    <alternativeName>
        <fullName evidence="17">Protein-UDP acetylgalactosaminyltransferase</fullName>
    </alternativeName>
</protein>
<comment type="cofactor">
    <cofactor evidence="1 17">
        <name>Mn(2+)</name>
        <dbReference type="ChEBI" id="CHEBI:29035"/>
    </cofactor>
</comment>
<dbReference type="InterPro" id="IPR045885">
    <property type="entry name" value="GalNAc-T"/>
</dbReference>
<keyword evidence="15" id="KW-0325">Glycoprotein</keyword>
<keyword evidence="14 17" id="KW-1015">Disulfide bond</keyword>
<evidence type="ECO:0000256" key="12">
    <source>
        <dbReference type="ARBA" id="ARBA00023034"/>
    </source>
</evidence>
<keyword evidence="13 17" id="KW-0472">Membrane</keyword>
<evidence type="ECO:0000256" key="10">
    <source>
        <dbReference type="ARBA" id="ARBA00022968"/>
    </source>
</evidence>
<dbReference type="Gene3D" id="3.90.550.10">
    <property type="entry name" value="Spore Coat Polysaccharide Biosynthesis Protein SpsA, Chain A"/>
    <property type="match status" value="1"/>
</dbReference>
<keyword evidence="16 17" id="KW-0464">Manganese</keyword>
<dbReference type="Gene3D" id="2.80.10.50">
    <property type="match status" value="1"/>
</dbReference>
<dbReference type="GO" id="GO:0004653">
    <property type="term" value="F:polypeptide N-acetylgalactosaminyltransferase activity"/>
    <property type="evidence" value="ECO:0007669"/>
    <property type="project" value="TreeGrafter"/>
</dbReference>
<name>A0A9P0D422_9CUCU</name>
<evidence type="ECO:0000256" key="17">
    <source>
        <dbReference type="RuleBase" id="RU361242"/>
    </source>
</evidence>
<evidence type="ECO:0000256" key="14">
    <source>
        <dbReference type="ARBA" id="ARBA00023157"/>
    </source>
</evidence>
<gene>
    <name evidence="20" type="ORF">PSYICH_LOCUS10153</name>
</gene>
<dbReference type="InterPro" id="IPR035992">
    <property type="entry name" value="Ricin_B-like_lectins"/>
</dbReference>
<dbReference type="SUPFAM" id="SSF50370">
    <property type="entry name" value="Ricin B-like lectins"/>
    <property type="match status" value="1"/>
</dbReference>
<evidence type="ECO:0000313" key="20">
    <source>
        <dbReference type="EMBL" id="CAH1109481.1"/>
    </source>
</evidence>
<dbReference type="AlphaFoldDB" id="A0A9P0D422"/>
<keyword evidence="21" id="KW-1185">Reference proteome</keyword>
<keyword evidence="8" id="KW-0479">Metal-binding</keyword>
<evidence type="ECO:0000256" key="15">
    <source>
        <dbReference type="ARBA" id="ARBA00023180"/>
    </source>
</evidence>
<keyword evidence="5 17" id="KW-0328">Glycosyltransferase</keyword>
<evidence type="ECO:0000256" key="11">
    <source>
        <dbReference type="ARBA" id="ARBA00022989"/>
    </source>
</evidence>
<dbReference type="GO" id="GO:0006493">
    <property type="term" value="P:protein O-linked glycosylation"/>
    <property type="evidence" value="ECO:0007669"/>
    <property type="project" value="TreeGrafter"/>
</dbReference>
<evidence type="ECO:0000256" key="1">
    <source>
        <dbReference type="ARBA" id="ARBA00001936"/>
    </source>
</evidence>
<dbReference type="Pfam" id="PF00652">
    <property type="entry name" value="Ricin_B_lectin"/>
    <property type="match status" value="1"/>
</dbReference>
<comment type="subcellular location">
    <subcellularLocation>
        <location evidence="2 17">Golgi apparatus membrane</location>
        <topology evidence="2 17">Single-pass type II membrane protein</topology>
    </subcellularLocation>
</comment>
<dbReference type="CDD" id="cd02510">
    <property type="entry name" value="pp-GalNAc-T"/>
    <property type="match status" value="1"/>
</dbReference>
<dbReference type="InterPro" id="IPR001173">
    <property type="entry name" value="Glyco_trans_2-like"/>
</dbReference>
<proteinExistence type="inferred from homology"/>
<evidence type="ECO:0000256" key="18">
    <source>
        <dbReference type="SAM" id="MobiDB-lite"/>
    </source>
</evidence>
<evidence type="ECO:0000256" key="5">
    <source>
        <dbReference type="ARBA" id="ARBA00022676"/>
    </source>
</evidence>
<evidence type="ECO:0000313" key="21">
    <source>
        <dbReference type="Proteomes" id="UP001153636"/>
    </source>
</evidence>
<dbReference type="OrthoDB" id="6072411at2759"/>
<evidence type="ECO:0000259" key="19">
    <source>
        <dbReference type="SMART" id="SM00458"/>
    </source>
</evidence>
<sequence>MLLSLGRKSRYLRLILLGTILVSVLYLLITYEKIDQIDSPVASRLYHRQTPKLVQGLGNFEPKENENRDGPGERGQPHHLKQNQQNSADDSESEYGMNVACSDEISLDRSIVDTRLKECRHWDYPENLPTTSVIIVFHNEGWSVLMRTVHSVLNRSPKHVLKEILLVDDFSDKENLKSKLESYIEQFNGKVRLIRNNQREGLIRTRSRGAQEATGEVIVFLDAHCEVNTNWLPPLLAPIYRDPSTMTVPIIDGIDHKTFEYRPVYGDDRHYRGIFEWGMLYKENEVPERELKKRKHYSEPYKSPTHAGGLFAMNRKYFLEIGAYDPGLLVWGGENFELSFKIWQCGGSIEWVPCSRVGHVYRSFMPYNFGSLAKKKKGPLITINYKRVIETWFDPEYKEFFYTREPMAKYLDMGDISEQLALKDKLKCKSFQWYMDNVAYDVLNKYPKLPPNLHVGELRSVAATKCLDTLGHAPPSLMAVQHCHGFGNNQLMRLNAKGQMGVGERCIEADGQGVKLAFCRMGTVDGPWVYDENTYTLLHRVHKKCMALHPQTSNLSLMPCDINNAYQQWLFKQIKPKWSE</sequence>
<keyword evidence="9 17" id="KW-0430">Lectin</keyword>
<dbReference type="InterPro" id="IPR029044">
    <property type="entry name" value="Nucleotide-diphossugar_trans"/>
</dbReference>
<evidence type="ECO:0000256" key="6">
    <source>
        <dbReference type="ARBA" id="ARBA00022679"/>
    </source>
</evidence>
<reference evidence="20" key="1">
    <citation type="submission" date="2022-01" db="EMBL/GenBank/DDBJ databases">
        <authorList>
            <person name="King R."/>
        </authorList>
    </citation>
    <scope>NUCLEOTIDE SEQUENCE</scope>
</reference>
<dbReference type="EMBL" id="OV651816">
    <property type="protein sequence ID" value="CAH1109481.1"/>
    <property type="molecule type" value="Genomic_DNA"/>
</dbReference>
<dbReference type="GO" id="GO:0046872">
    <property type="term" value="F:metal ion binding"/>
    <property type="evidence" value="ECO:0007669"/>
    <property type="project" value="UniProtKB-KW"/>
</dbReference>
<evidence type="ECO:0000256" key="3">
    <source>
        <dbReference type="ARBA" id="ARBA00004922"/>
    </source>
</evidence>
<feature type="region of interest" description="Disordered" evidence="18">
    <location>
        <begin position="56"/>
        <end position="95"/>
    </location>
</feature>
<comment type="similarity">
    <text evidence="4 17">Belongs to the glycosyltransferase 2 family. GalNAc-T subfamily.</text>
</comment>
<dbReference type="Pfam" id="PF00535">
    <property type="entry name" value="Glycos_transf_2"/>
    <property type="match status" value="1"/>
</dbReference>
<evidence type="ECO:0000256" key="8">
    <source>
        <dbReference type="ARBA" id="ARBA00022723"/>
    </source>
</evidence>
<feature type="transmembrane region" description="Helical" evidence="17">
    <location>
        <begin position="12"/>
        <end position="31"/>
    </location>
</feature>
<feature type="compositionally biased region" description="Basic and acidic residues" evidence="18">
    <location>
        <begin position="61"/>
        <end position="76"/>
    </location>
</feature>
<dbReference type="FunFam" id="3.90.550.10:FF:000053">
    <property type="entry name" value="Polypeptide N-acetylgalactosaminyltransferase"/>
    <property type="match status" value="1"/>
</dbReference>
<accession>A0A9P0D422</accession>
<keyword evidence="12 17" id="KW-0333">Golgi apparatus</keyword>